<reference evidence="1 2" key="1">
    <citation type="submission" date="2017-01" db="EMBL/GenBank/DDBJ databases">
        <title>The cable genome- insights into the physiology and evolution of filamentous bacteria capable of sulfide oxidation via long distance electron transfer.</title>
        <authorList>
            <person name="Schreiber L."/>
            <person name="Bjerg J.T."/>
            <person name="Boggild A."/>
            <person name="Van De Vossenberg J."/>
            <person name="Meysman F."/>
            <person name="Nielsen L.P."/>
            <person name="Schramm A."/>
            <person name="Kjeldsen K.U."/>
        </authorList>
    </citation>
    <scope>NUCLEOTIDE SEQUENCE [LARGE SCALE GENOMIC DNA]</scope>
    <source>
        <strain evidence="1">A2</strain>
    </source>
</reference>
<gene>
    <name evidence="1" type="ORF">VT99_10935</name>
</gene>
<dbReference type="AlphaFoldDB" id="A0A444J5T5"/>
<comment type="caution">
    <text evidence="1">The sequence shown here is derived from an EMBL/GenBank/DDBJ whole genome shotgun (WGS) entry which is preliminary data.</text>
</comment>
<dbReference type="Proteomes" id="UP000286862">
    <property type="component" value="Unassembled WGS sequence"/>
</dbReference>
<evidence type="ECO:0008006" key="3">
    <source>
        <dbReference type="Google" id="ProtNLM"/>
    </source>
</evidence>
<name>A0A444J5T5_9BACT</name>
<accession>A0A444J5T5</accession>
<evidence type="ECO:0000313" key="1">
    <source>
        <dbReference type="EMBL" id="RWX48456.1"/>
    </source>
</evidence>
<evidence type="ECO:0000313" key="2">
    <source>
        <dbReference type="Proteomes" id="UP000286862"/>
    </source>
</evidence>
<sequence>MRDHLKAMIRKYRDIGVVFDTNLLLLLVVGLSERPVSKHKRLSAFVEEDFQLIKTIAEQFHTIAAPSGVIAEVSNIIGYGGTSWHNMHDQIIETVTYEERNYAATDLLRTKSLSELGYTDSLLCEKVCSNFLFITDDRKLYSMACRLGDVINFNHIRPLFWEDL</sequence>
<organism evidence="1 2">
    <name type="scientific">Candidatus Electrothrix marina</name>
    <dbReference type="NCBI Taxonomy" id="1859130"/>
    <lineage>
        <taxon>Bacteria</taxon>
        <taxon>Pseudomonadati</taxon>
        <taxon>Thermodesulfobacteriota</taxon>
        <taxon>Desulfobulbia</taxon>
        <taxon>Desulfobulbales</taxon>
        <taxon>Desulfobulbaceae</taxon>
        <taxon>Candidatus Electrothrix</taxon>
    </lineage>
</organism>
<dbReference type="EMBL" id="MTKQ01000093">
    <property type="protein sequence ID" value="RWX48456.1"/>
    <property type="molecule type" value="Genomic_DNA"/>
</dbReference>
<protein>
    <recommendedName>
        <fullName evidence="3">PIN domain-containing protein</fullName>
    </recommendedName>
</protein>
<proteinExistence type="predicted"/>